<evidence type="ECO:0000313" key="3">
    <source>
        <dbReference type="Proteomes" id="UP001374535"/>
    </source>
</evidence>
<sequence>MSPGDLPRRTPSPSRSRRACSYDRWLHLLQGRSSPSRRSARRRFRAHASERSPSTTCIVSLNTRPRRGPGQRECHMASTPCEGSASRMWCLRRERLPRAARTCVGGSEFRSPTLRADPGDPF</sequence>
<reference evidence="2 3" key="1">
    <citation type="journal article" date="2023" name="Life. Sci Alliance">
        <title>Evolutionary insights into 3D genome organization and epigenetic landscape of Vigna mungo.</title>
        <authorList>
            <person name="Junaid A."/>
            <person name="Singh B."/>
            <person name="Bhatia S."/>
        </authorList>
    </citation>
    <scope>NUCLEOTIDE SEQUENCE [LARGE SCALE GENOMIC DNA]</scope>
    <source>
        <strain evidence="2">Urdbean</strain>
    </source>
</reference>
<gene>
    <name evidence="2" type="ORF">V8G54_031744</name>
</gene>
<dbReference type="Proteomes" id="UP001374535">
    <property type="component" value="Chromosome 10"/>
</dbReference>
<accession>A0AAQ3MK25</accession>
<feature type="region of interest" description="Disordered" evidence="1">
    <location>
        <begin position="33"/>
        <end position="54"/>
    </location>
</feature>
<evidence type="ECO:0000313" key="2">
    <source>
        <dbReference type="EMBL" id="WVY92656.1"/>
    </source>
</evidence>
<evidence type="ECO:0000256" key="1">
    <source>
        <dbReference type="SAM" id="MobiDB-lite"/>
    </source>
</evidence>
<proteinExistence type="predicted"/>
<dbReference type="EMBL" id="CP144691">
    <property type="protein sequence ID" value="WVY92656.1"/>
    <property type="molecule type" value="Genomic_DNA"/>
</dbReference>
<name>A0AAQ3MK25_VIGMU</name>
<dbReference type="AlphaFoldDB" id="A0AAQ3MK25"/>
<keyword evidence="3" id="KW-1185">Reference proteome</keyword>
<organism evidence="2 3">
    <name type="scientific">Vigna mungo</name>
    <name type="common">Black gram</name>
    <name type="synonym">Phaseolus mungo</name>
    <dbReference type="NCBI Taxonomy" id="3915"/>
    <lineage>
        <taxon>Eukaryota</taxon>
        <taxon>Viridiplantae</taxon>
        <taxon>Streptophyta</taxon>
        <taxon>Embryophyta</taxon>
        <taxon>Tracheophyta</taxon>
        <taxon>Spermatophyta</taxon>
        <taxon>Magnoliopsida</taxon>
        <taxon>eudicotyledons</taxon>
        <taxon>Gunneridae</taxon>
        <taxon>Pentapetalae</taxon>
        <taxon>rosids</taxon>
        <taxon>fabids</taxon>
        <taxon>Fabales</taxon>
        <taxon>Fabaceae</taxon>
        <taxon>Papilionoideae</taxon>
        <taxon>50 kb inversion clade</taxon>
        <taxon>NPAAA clade</taxon>
        <taxon>indigoferoid/millettioid clade</taxon>
        <taxon>Phaseoleae</taxon>
        <taxon>Vigna</taxon>
    </lineage>
</organism>
<protein>
    <submittedName>
        <fullName evidence="2">Uncharacterized protein</fullName>
    </submittedName>
</protein>